<reference evidence="3" key="1">
    <citation type="journal article" date="2021" name="Nat. Commun.">
        <title>Genetic determinants of endophytism in the Arabidopsis root mycobiome.</title>
        <authorList>
            <person name="Mesny F."/>
            <person name="Miyauchi S."/>
            <person name="Thiergart T."/>
            <person name="Pickel B."/>
            <person name="Atanasova L."/>
            <person name="Karlsson M."/>
            <person name="Huettel B."/>
            <person name="Barry K.W."/>
            <person name="Haridas S."/>
            <person name="Chen C."/>
            <person name="Bauer D."/>
            <person name="Andreopoulos W."/>
            <person name="Pangilinan J."/>
            <person name="LaButti K."/>
            <person name="Riley R."/>
            <person name="Lipzen A."/>
            <person name="Clum A."/>
            <person name="Drula E."/>
            <person name="Henrissat B."/>
            <person name="Kohler A."/>
            <person name="Grigoriev I.V."/>
            <person name="Martin F.M."/>
            <person name="Hacquard S."/>
        </authorList>
    </citation>
    <scope>NUCLEOTIDE SEQUENCE</scope>
    <source>
        <strain evidence="3">MPI-SDFR-AT-0068</strain>
    </source>
</reference>
<feature type="compositionally biased region" description="Low complexity" evidence="1">
    <location>
        <begin position="340"/>
        <end position="358"/>
    </location>
</feature>
<proteinExistence type="predicted"/>
<evidence type="ECO:0000256" key="1">
    <source>
        <dbReference type="SAM" id="MobiDB-lite"/>
    </source>
</evidence>
<feature type="compositionally biased region" description="Polar residues" evidence="1">
    <location>
        <begin position="359"/>
        <end position="368"/>
    </location>
</feature>
<feature type="region of interest" description="Disordered" evidence="1">
    <location>
        <begin position="137"/>
        <end position="386"/>
    </location>
</feature>
<name>A0A8K0RZ10_9HYPO</name>
<feature type="signal peptide" evidence="2">
    <location>
        <begin position="1"/>
        <end position="18"/>
    </location>
</feature>
<protein>
    <submittedName>
        <fullName evidence="3">Uncharacterized protein</fullName>
    </submittedName>
</protein>
<feature type="compositionally biased region" description="Low complexity" evidence="1">
    <location>
        <begin position="192"/>
        <end position="214"/>
    </location>
</feature>
<dbReference type="EMBL" id="JAGPXF010000003">
    <property type="protein sequence ID" value="KAH7252697.1"/>
    <property type="molecule type" value="Genomic_DNA"/>
</dbReference>
<dbReference type="Proteomes" id="UP000813427">
    <property type="component" value="Unassembled WGS sequence"/>
</dbReference>
<evidence type="ECO:0000313" key="3">
    <source>
        <dbReference type="EMBL" id="KAH7252697.1"/>
    </source>
</evidence>
<evidence type="ECO:0000313" key="4">
    <source>
        <dbReference type="Proteomes" id="UP000813427"/>
    </source>
</evidence>
<sequence>MRLLFIASGLSMALPIYAQTPSQPCTTGITLPTITVRPCPGGYENTYTRCYKEFFSQGLRIRTYTLTQTCLSIDCQPPPIETAPPPGFTEAVVKCNNCGSPDTQVATLTFPTESLSAYSSSGYVVVPISSAVPTQGAYQGQGLGQTGQSSSDREYHNGASPGASYRVEGENGHESPSPNSLDGTSSDSASKSAQGGQSVQGPQGSQGQGNQEGDQSNDDFDRSHAQQTGSSNDAYAPDDGSSQAQDTGDQGIPPGNTEAQPGDAARRPWSASNRPAPGGNRAPSPGQSPSSSNNSPGSPSNGASSGEPSFNQKADTSPSSDPAEGSNDTAGSQGGNTPQSSGETTPGSAGSGSASPQSNIPSQGNPASKDSIGDNGGNPSDDPVTVSSANTAEMNILACIMTTLISIYAIGLL</sequence>
<feature type="chain" id="PRO_5035448750" evidence="2">
    <location>
        <begin position="19"/>
        <end position="413"/>
    </location>
</feature>
<organism evidence="3 4">
    <name type="scientific">Fusarium tricinctum</name>
    <dbReference type="NCBI Taxonomy" id="61284"/>
    <lineage>
        <taxon>Eukaryota</taxon>
        <taxon>Fungi</taxon>
        <taxon>Dikarya</taxon>
        <taxon>Ascomycota</taxon>
        <taxon>Pezizomycotina</taxon>
        <taxon>Sordariomycetes</taxon>
        <taxon>Hypocreomycetidae</taxon>
        <taxon>Hypocreales</taxon>
        <taxon>Nectriaceae</taxon>
        <taxon>Fusarium</taxon>
        <taxon>Fusarium tricinctum species complex</taxon>
    </lineage>
</organism>
<feature type="compositionally biased region" description="Polar residues" evidence="1">
    <location>
        <begin position="174"/>
        <end position="191"/>
    </location>
</feature>
<gene>
    <name evidence="3" type="ORF">BKA59DRAFT_453909</name>
</gene>
<keyword evidence="4" id="KW-1185">Reference proteome</keyword>
<feature type="compositionally biased region" description="Low complexity" evidence="1">
    <location>
        <begin position="283"/>
        <end position="309"/>
    </location>
</feature>
<dbReference type="OrthoDB" id="5098170at2759"/>
<accession>A0A8K0RZ10</accession>
<keyword evidence="2" id="KW-0732">Signal</keyword>
<evidence type="ECO:0000256" key="2">
    <source>
        <dbReference type="SAM" id="SignalP"/>
    </source>
</evidence>
<comment type="caution">
    <text evidence="3">The sequence shown here is derived from an EMBL/GenBank/DDBJ whole genome shotgun (WGS) entry which is preliminary data.</text>
</comment>
<feature type="compositionally biased region" description="Polar residues" evidence="1">
    <location>
        <begin position="310"/>
        <end position="339"/>
    </location>
</feature>
<dbReference type="AlphaFoldDB" id="A0A8K0RZ10"/>